<gene>
    <name evidence="1" type="ORF">CPYG_00067</name>
</gene>
<evidence type="ECO:0000313" key="1">
    <source>
        <dbReference type="EMBL" id="AGF91362.1"/>
    </source>
</evidence>
<dbReference type="EMBL" id="JF974306">
    <property type="protein sequence ID" value="AGF91362.1"/>
    <property type="molecule type" value="Genomic_DNA"/>
</dbReference>
<proteinExistence type="predicted"/>
<accession>M1PWY9</accession>
<dbReference type="Proteomes" id="UP000502917">
    <property type="component" value="Segment"/>
</dbReference>
<protein>
    <submittedName>
        <fullName evidence="1">Uncharacterized protein</fullName>
    </submittedName>
</protein>
<reference evidence="1 2" key="1">
    <citation type="submission" date="2010-12" db="EMBL/GenBank/DDBJ databases">
        <title>The Genome Sequence of Cyanophage P-SS1.</title>
        <authorList>
            <consortium name="The Broad Institute Genome Sequencing Platform"/>
            <person name="Henn M.R."/>
            <person name="Sullivan M.S."/>
            <person name="Osburne M.S."/>
            <person name="Levin J."/>
            <person name="Malboeuf C."/>
            <person name="Casali M."/>
            <person name="Russ C."/>
            <person name="Lennon N."/>
            <person name="Chapman S.B."/>
            <person name="Erlich R."/>
            <person name="Young S.K."/>
            <person name="Yandava C."/>
            <person name="Zeng Q."/>
            <person name="Alvarado L."/>
            <person name="Anderson S."/>
            <person name="Berlin A."/>
            <person name="Chen Z."/>
            <person name="Freedman E."/>
            <person name="Gellesch M."/>
            <person name="Goldberg J."/>
            <person name="Green L."/>
            <person name="Griggs A."/>
            <person name="Gujja S."/>
            <person name="Heilman E.R."/>
            <person name="Heiman D."/>
            <person name="Hollinger A."/>
            <person name="Howarth C."/>
            <person name="Larson L."/>
            <person name="Mehta T."/>
            <person name="Pearson M."/>
            <person name="Roberts A."/>
            <person name="Ryan E."/>
            <person name="Saif S."/>
            <person name="Shea T."/>
            <person name="Shenoy N."/>
            <person name="Sisk P."/>
            <person name="Stolte C."/>
            <person name="Sykes S."/>
            <person name="White J."/>
            <person name="Yu Q."/>
            <person name="Coleman M.L."/>
            <person name="Huang K.H."/>
            <person name="Weigele P.R."/>
            <person name="DeFrancesco A.S."/>
            <person name="Kern S.E."/>
            <person name="Thompson L.R."/>
            <person name="Fu R."/>
            <person name="Hombeck B."/>
            <person name="Chisholm S.W."/>
            <person name="Haas B."/>
            <person name="Nusbaum C."/>
            <person name="Birren B."/>
        </authorList>
    </citation>
    <scope>NUCLEOTIDE SEQUENCE [LARGE SCALE GENOMIC DNA]</scope>
    <source>
        <strain evidence="1 2">P-SS1</strain>
    </source>
</reference>
<organism evidence="1 2">
    <name type="scientific">Cyanophage P-SS1</name>
    <dbReference type="NCBI Taxonomy" id="889957"/>
    <lineage>
        <taxon>Viruses</taxon>
        <taxon>Duplodnaviria</taxon>
        <taxon>Heunggongvirae</taxon>
        <taxon>Uroviricota</taxon>
        <taxon>Caudoviricetes</taxon>
        <taxon>Pantevenvirales</taxon>
        <taxon>Kyanoviridae</taxon>
        <taxon>Ronodorvirus</taxon>
        <taxon>Ronodorvirus ssm4</taxon>
    </lineage>
</organism>
<name>M1PWY9_9CAUD</name>
<sequence length="55" mass="6481">MAKVIQFPSRVQTAEMEYELILSEVEDRIKYYSNELDKAGKLYNLLLQNKDDDVL</sequence>
<evidence type="ECO:0000313" key="2">
    <source>
        <dbReference type="Proteomes" id="UP000502917"/>
    </source>
</evidence>